<evidence type="ECO:0000256" key="2">
    <source>
        <dbReference type="SAM" id="MobiDB-lite"/>
    </source>
</evidence>
<comment type="caution">
    <text evidence="3">The sequence shown here is derived from an EMBL/GenBank/DDBJ whole genome shotgun (WGS) entry which is preliminary data.</text>
</comment>
<evidence type="ECO:0000313" key="4">
    <source>
        <dbReference type="Proteomes" id="UP000799777"/>
    </source>
</evidence>
<feature type="compositionally biased region" description="Polar residues" evidence="2">
    <location>
        <begin position="363"/>
        <end position="383"/>
    </location>
</feature>
<protein>
    <submittedName>
        <fullName evidence="3">Uncharacterized protein</fullName>
    </submittedName>
</protein>
<reference evidence="3" key="1">
    <citation type="journal article" date="2020" name="Stud. Mycol.">
        <title>101 Dothideomycetes genomes: a test case for predicting lifestyles and emergence of pathogens.</title>
        <authorList>
            <person name="Haridas S."/>
            <person name="Albert R."/>
            <person name="Binder M."/>
            <person name="Bloem J."/>
            <person name="Labutti K."/>
            <person name="Salamov A."/>
            <person name="Andreopoulos B."/>
            <person name="Baker S."/>
            <person name="Barry K."/>
            <person name="Bills G."/>
            <person name="Bluhm B."/>
            <person name="Cannon C."/>
            <person name="Castanera R."/>
            <person name="Culley D."/>
            <person name="Daum C."/>
            <person name="Ezra D."/>
            <person name="Gonzalez J."/>
            <person name="Henrissat B."/>
            <person name="Kuo A."/>
            <person name="Liang C."/>
            <person name="Lipzen A."/>
            <person name="Lutzoni F."/>
            <person name="Magnuson J."/>
            <person name="Mondo S."/>
            <person name="Nolan M."/>
            <person name="Ohm R."/>
            <person name="Pangilinan J."/>
            <person name="Park H.-J."/>
            <person name="Ramirez L."/>
            <person name="Alfaro M."/>
            <person name="Sun H."/>
            <person name="Tritt A."/>
            <person name="Yoshinaga Y."/>
            <person name="Zwiers L.-H."/>
            <person name="Turgeon B."/>
            <person name="Goodwin S."/>
            <person name="Spatafora J."/>
            <person name="Crous P."/>
            <person name="Grigoriev I."/>
        </authorList>
    </citation>
    <scope>NUCLEOTIDE SEQUENCE</scope>
    <source>
        <strain evidence="3">CBS 110217</strain>
    </source>
</reference>
<dbReference type="Proteomes" id="UP000799777">
    <property type="component" value="Unassembled WGS sequence"/>
</dbReference>
<feature type="coiled-coil region" evidence="1">
    <location>
        <begin position="154"/>
        <end position="181"/>
    </location>
</feature>
<gene>
    <name evidence="3" type="ORF">EK21DRAFT_85604</name>
</gene>
<keyword evidence="1" id="KW-0175">Coiled coil</keyword>
<feature type="compositionally biased region" description="Low complexity" evidence="2">
    <location>
        <begin position="341"/>
        <end position="362"/>
    </location>
</feature>
<evidence type="ECO:0000313" key="3">
    <source>
        <dbReference type="EMBL" id="KAF2034156.1"/>
    </source>
</evidence>
<accession>A0A9P4LNR2</accession>
<dbReference type="EMBL" id="ML978162">
    <property type="protein sequence ID" value="KAF2034156.1"/>
    <property type="molecule type" value="Genomic_DNA"/>
</dbReference>
<name>A0A9P4LNR2_9PLEO</name>
<dbReference type="OrthoDB" id="3675232at2759"/>
<feature type="region of interest" description="Disordered" evidence="2">
    <location>
        <begin position="341"/>
        <end position="386"/>
    </location>
</feature>
<dbReference type="AlphaFoldDB" id="A0A9P4LNR2"/>
<keyword evidence="4" id="KW-1185">Reference proteome</keyword>
<sequence>MIDAKIVFLSESLRSVEPLERLLCSRPTTELLTYMVNHGRTRPKYPVKNNSMCVVIRNVRRAEGNEDWTVNGWKQLPLTSQPQPGGQLTLTGVRVDPERKPEKRGVPIDSVLFEFLAVDVARMPQGYNALDLTRCVGWALNNPLTQEDLDEAVFQRWKEQLKNYKREIRVVTREMDEAEAAAHVVKTKKESTRVHEAWNDAEASLQAKEREGRPFCIQHTLVGGKVVVNPDLIPPPIPGPSPAVIMEYLAQFEARPAADATPSQDADYDLHMADVDMFPALDRNSIMHTAEDNVDIDMPGPHTPDFFTNNDFISTKPLDSLLFRWQSIIVVCRATCRRSSTTIISSTPTPSPATARPSTLASNQSTTASPSTTTKQSTEVSQSTTATQLTTITRLMTTNHFHHEQFRSSDQLGFNDEQPDYNKYWAYNIQPGSYVQPAFNAQPVLNYKQPVFDERLGSNDEQLGFNDGEDFDFDRLVPIELSEYFDFGV</sequence>
<proteinExistence type="predicted"/>
<evidence type="ECO:0000256" key="1">
    <source>
        <dbReference type="SAM" id="Coils"/>
    </source>
</evidence>
<organism evidence="3 4">
    <name type="scientific">Setomelanomma holmii</name>
    <dbReference type="NCBI Taxonomy" id="210430"/>
    <lineage>
        <taxon>Eukaryota</taxon>
        <taxon>Fungi</taxon>
        <taxon>Dikarya</taxon>
        <taxon>Ascomycota</taxon>
        <taxon>Pezizomycotina</taxon>
        <taxon>Dothideomycetes</taxon>
        <taxon>Pleosporomycetidae</taxon>
        <taxon>Pleosporales</taxon>
        <taxon>Pleosporineae</taxon>
        <taxon>Phaeosphaeriaceae</taxon>
        <taxon>Setomelanomma</taxon>
    </lineage>
</organism>